<sequence>MVLAQQCNSNGLKKYDANVARLMTIGNSGRKFPERPGSELKKFCDETEKLLKDLDKYRNQCLDAADKQVGGVLANMNKNMSFSLFDVYPCITDKVQGVPQCSPDALESTLSFIRSTTGNTVDAFCSDYTDGLDKCAKLDRPPKKLKSQRRSRSFAIPFIAAVRSLPEA</sequence>
<keyword evidence="2" id="KW-1185">Reference proteome</keyword>
<evidence type="ECO:0000313" key="2">
    <source>
        <dbReference type="Proteomes" id="UP000759131"/>
    </source>
</evidence>
<dbReference type="EMBL" id="OC857844">
    <property type="protein sequence ID" value="CAD7625715.1"/>
    <property type="molecule type" value="Genomic_DNA"/>
</dbReference>
<reference evidence="1" key="1">
    <citation type="submission" date="2020-11" db="EMBL/GenBank/DDBJ databases">
        <authorList>
            <person name="Tran Van P."/>
        </authorList>
    </citation>
    <scope>NUCLEOTIDE SEQUENCE</scope>
</reference>
<protein>
    <submittedName>
        <fullName evidence="1">Uncharacterized protein</fullName>
    </submittedName>
</protein>
<dbReference type="AlphaFoldDB" id="A0A7R9PYQ7"/>
<dbReference type="OrthoDB" id="6499022at2759"/>
<dbReference type="Proteomes" id="UP000759131">
    <property type="component" value="Unassembled WGS sequence"/>
</dbReference>
<name>A0A7R9PYQ7_9ACAR</name>
<dbReference type="EMBL" id="CAJPIZ010003269">
    <property type="protein sequence ID" value="CAG2106145.1"/>
    <property type="molecule type" value="Genomic_DNA"/>
</dbReference>
<accession>A0A7R9PYQ7</accession>
<organism evidence="1">
    <name type="scientific">Medioppia subpectinata</name>
    <dbReference type="NCBI Taxonomy" id="1979941"/>
    <lineage>
        <taxon>Eukaryota</taxon>
        <taxon>Metazoa</taxon>
        <taxon>Ecdysozoa</taxon>
        <taxon>Arthropoda</taxon>
        <taxon>Chelicerata</taxon>
        <taxon>Arachnida</taxon>
        <taxon>Acari</taxon>
        <taxon>Acariformes</taxon>
        <taxon>Sarcoptiformes</taxon>
        <taxon>Oribatida</taxon>
        <taxon>Brachypylina</taxon>
        <taxon>Oppioidea</taxon>
        <taxon>Oppiidae</taxon>
        <taxon>Medioppia</taxon>
    </lineage>
</organism>
<proteinExistence type="predicted"/>
<gene>
    <name evidence="1" type="ORF">OSB1V03_LOCUS6148</name>
</gene>
<evidence type="ECO:0000313" key="1">
    <source>
        <dbReference type="EMBL" id="CAD7625715.1"/>
    </source>
</evidence>